<reference evidence="2 3" key="1">
    <citation type="journal article" date="2020" name="bioRxiv">
        <title>Sequence and annotation of 42 cannabis genomes reveals extensive copy number variation in cannabinoid synthesis and pathogen resistance genes.</title>
        <authorList>
            <person name="Mckernan K.J."/>
            <person name="Helbert Y."/>
            <person name="Kane L.T."/>
            <person name="Ebling H."/>
            <person name="Zhang L."/>
            <person name="Liu B."/>
            <person name="Eaton Z."/>
            <person name="Mclaughlin S."/>
            <person name="Kingan S."/>
            <person name="Baybayan P."/>
            <person name="Concepcion G."/>
            <person name="Jordan M."/>
            <person name="Riva A."/>
            <person name="Barbazuk W."/>
            <person name="Harkins T."/>
        </authorList>
    </citation>
    <scope>NUCLEOTIDE SEQUENCE [LARGE SCALE GENOMIC DNA]</scope>
    <source>
        <strain evidence="3">cv. Jamaican Lion 4</strain>
        <tissue evidence="2">Leaf</tissue>
    </source>
</reference>
<feature type="signal peptide" evidence="1">
    <location>
        <begin position="1"/>
        <end position="20"/>
    </location>
</feature>
<dbReference type="EMBL" id="JAATIP010000214">
    <property type="protein sequence ID" value="KAF4359612.1"/>
    <property type="molecule type" value="Genomic_DNA"/>
</dbReference>
<accession>A0A7J6EMD7</accession>
<dbReference type="Proteomes" id="UP000525078">
    <property type="component" value="Unassembled WGS sequence"/>
</dbReference>
<organism evidence="2 3">
    <name type="scientific">Cannabis sativa</name>
    <name type="common">Hemp</name>
    <name type="synonym">Marijuana</name>
    <dbReference type="NCBI Taxonomy" id="3483"/>
    <lineage>
        <taxon>Eukaryota</taxon>
        <taxon>Viridiplantae</taxon>
        <taxon>Streptophyta</taxon>
        <taxon>Embryophyta</taxon>
        <taxon>Tracheophyta</taxon>
        <taxon>Spermatophyta</taxon>
        <taxon>Magnoliopsida</taxon>
        <taxon>eudicotyledons</taxon>
        <taxon>Gunneridae</taxon>
        <taxon>Pentapetalae</taxon>
        <taxon>rosids</taxon>
        <taxon>fabids</taxon>
        <taxon>Rosales</taxon>
        <taxon>Cannabaceae</taxon>
        <taxon>Cannabis</taxon>
    </lineage>
</organism>
<gene>
    <name evidence="2" type="ORF">F8388_003615</name>
</gene>
<evidence type="ECO:0000256" key="1">
    <source>
        <dbReference type="SAM" id="SignalP"/>
    </source>
</evidence>
<feature type="chain" id="PRO_5029651142" evidence="1">
    <location>
        <begin position="21"/>
        <end position="146"/>
    </location>
</feature>
<keyword evidence="1" id="KW-0732">Signal</keyword>
<evidence type="ECO:0000313" key="3">
    <source>
        <dbReference type="Proteomes" id="UP000525078"/>
    </source>
</evidence>
<evidence type="ECO:0000313" key="2">
    <source>
        <dbReference type="EMBL" id="KAF4359612.1"/>
    </source>
</evidence>
<sequence>VLRLGFSKMFLFFFAASTRTKRKPKNPQSFYPKLCLENSLTQNRTPKNPLTISLAETQQTRKSKVNYYFSNVYLVKAEAFVSFKVSAHKPHLSSRVRVLRFSLFSSTSSHSNGNNEMVLDFLLFSTYPKLHPKKNTKLLPFIFGSS</sequence>
<feature type="non-terminal residue" evidence="2">
    <location>
        <position position="1"/>
    </location>
</feature>
<dbReference type="AlphaFoldDB" id="A0A7J6EMD7"/>
<protein>
    <submittedName>
        <fullName evidence="2">Uncharacterized protein</fullName>
    </submittedName>
</protein>
<name>A0A7J6EMD7_CANSA</name>
<proteinExistence type="predicted"/>
<comment type="caution">
    <text evidence="2">The sequence shown here is derived from an EMBL/GenBank/DDBJ whole genome shotgun (WGS) entry which is preliminary data.</text>
</comment>